<gene>
    <name evidence="2" type="ORF">ASPVEDRAFT_891813</name>
</gene>
<dbReference type="VEuPathDB" id="FungiDB:ASPVEDRAFT_891813"/>
<dbReference type="OrthoDB" id="4516700at2759"/>
<feature type="region of interest" description="Disordered" evidence="1">
    <location>
        <begin position="1"/>
        <end position="47"/>
    </location>
</feature>
<name>A0A1L9PS74_ASPVE</name>
<proteinExistence type="predicted"/>
<dbReference type="GeneID" id="63734058"/>
<evidence type="ECO:0000313" key="2">
    <source>
        <dbReference type="EMBL" id="OJJ04341.1"/>
    </source>
</evidence>
<evidence type="ECO:0000313" key="3">
    <source>
        <dbReference type="Proteomes" id="UP000184073"/>
    </source>
</evidence>
<dbReference type="EMBL" id="KV878131">
    <property type="protein sequence ID" value="OJJ04341.1"/>
    <property type="molecule type" value="Genomic_DNA"/>
</dbReference>
<dbReference type="AlphaFoldDB" id="A0A1L9PS74"/>
<reference evidence="3" key="1">
    <citation type="journal article" date="2017" name="Genome Biol.">
        <title>Comparative genomics reveals high biological diversity and specific adaptations in the industrially and medically important fungal genus Aspergillus.</title>
        <authorList>
            <person name="de Vries R.P."/>
            <person name="Riley R."/>
            <person name="Wiebenga A."/>
            <person name="Aguilar-Osorio G."/>
            <person name="Amillis S."/>
            <person name="Uchima C.A."/>
            <person name="Anderluh G."/>
            <person name="Asadollahi M."/>
            <person name="Askin M."/>
            <person name="Barry K."/>
            <person name="Battaglia E."/>
            <person name="Bayram O."/>
            <person name="Benocci T."/>
            <person name="Braus-Stromeyer S.A."/>
            <person name="Caldana C."/>
            <person name="Canovas D."/>
            <person name="Cerqueira G.C."/>
            <person name="Chen F."/>
            <person name="Chen W."/>
            <person name="Choi C."/>
            <person name="Clum A."/>
            <person name="Dos Santos R.A."/>
            <person name="Damasio A.R."/>
            <person name="Diallinas G."/>
            <person name="Emri T."/>
            <person name="Fekete E."/>
            <person name="Flipphi M."/>
            <person name="Freyberg S."/>
            <person name="Gallo A."/>
            <person name="Gournas C."/>
            <person name="Habgood R."/>
            <person name="Hainaut M."/>
            <person name="Harispe M.L."/>
            <person name="Henrissat B."/>
            <person name="Hilden K.S."/>
            <person name="Hope R."/>
            <person name="Hossain A."/>
            <person name="Karabika E."/>
            <person name="Karaffa L."/>
            <person name="Karanyi Z."/>
            <person name="Krasevec N."/>
            <person name="Kuo A."/>
            <person name="Kusch H."/>
            <person name="LaButti K."/>
            <person name="Lagendijk E.L."/>
            <person name="Lapidus A."/>
            <person name="Levasseur A."/>
            <person name="Lindquist E."/>
            <person name="Lipzen A."/>
            <person name="Logrieco A.F."/>
            <person name="MacCabe A."/>
            <person name="Maekelae M.R."/>
            <person name="Malavazi I."/>
            <person name="Melin P."/>
            <person name="Meyer V."/>
            <person name="Mielnichuk N."/>
            <person name="Miskei M."/>
            <person name="Molnar A.P."/>
            <person name="Mule G."/>
            <person name="Ngan C.Y."/>
            <person name="Orejas M."/>
            <person name="Orosz E."/>
            <person name="Ouedraogo J.P."/>
            <person name="Overkamp K.M."/>
            <person name="Park H.-S."/>
            <person name="Perrone G."/>
            <person name="Piumi F."/>
            <person name="Punt P.J."/>
            <person name="Ram A.F."/>
            <person name="Ramon A."/>
            <person name="Rauscher S."/>
            <person name="Record E."/>
            <person name="Riano-Pachon D.M."/>
            <person name="Robert V."/>
            <person name="Roehrig J."/>
            <person name="Ruller R."/>
            <person name="Salamov A."/>
            <person name="Salih N.S."/>
            <person name="Samson R.A."/>
            <person name="Sandor E."/>
            <person name="Sanguinetti M."/>
            <person name="Schuetze T."/>
            <person name="Sepcic K."/>
            <person name="Shelest E."/>
            <person name="Sherlock G."/>
            <person name="Sophianopoulou V."/>
            <person name="Squina F.M."/>
            <person name="Sun H."/>
            <person name="Susca A."/>
            <person name="Todd R.B."/>
            <person name="Tsang A."/>
            <person name="Unkles S.E."/>
            <person name="van de Wiele N."/>
            <person name="van Rossen-Uffink D."/>
            <person name="Oliveira J.V."/>
            <person name="Vesth T.C."/>
            <person name="Visser J."/>
            <person name="Yu J.-H."/>
            <person name="Zhou M."/>
            <person name="Andersen M.R."/>
            <person name="Archer D.B."/>
            <person name="Baker S.E."/>
            <person name="Benoit I."/>
            <person name="Brakhage A.A."/>
            <person name="Braus G.H."/>
            <person name="Fischer R."/>
            <person name="Frisvad J.C."/>
            <person name="Goldman G.H."/>
            <person name="Houbraken J."/>
            <person name="Oakley B."/>
            <person name="Pocsi I."/>
            <person name="Scazzocchio C."/>
            <person name="Seiboth B."/>
            <person name="vanKuyk P.A."/>
            <person name="Wortman J."/>
            <person name="Dyer P.S."/>
            <person name="Grigoriev I.V."/>
        </authorList>
    </citation>
    <scope>NUCLEOTIDE SEQUENCE [LARGE SCALE GENOMIC DNA]</scope>
    <source>
        <strain evidence="3">CBS 583.65</strain>
    </source>
</reference>
<dbReference type="InterPro" id="IPR022190">
    <property type="entry name" value="DUF3716"/>
</dbReference>
<keyword evidence="3" id="KW-1185">Reference proteome</keyword>
<evidence type="ECO:0000256" key="1">
    <source>
        <dbReference type="SAM" id="MobiDB-lite"/>
    </source>
</evidence>
<accession>A0A1L9PS74</accession>
<dbReference type="RefSeq" id="XP_040670103.1">
    <property type="nucleotide sequence ID" value="XM_040818547.1"/>
</dbReference>
<protein>
    <submittedName>
        <fullName evidence="2">Uncharacterized protein</fullName>
    </submittedName>
</protein>
<dbReference type="Proteomes" id="UP000184073">
    <property type="component" value="Unassembled WGS sequence"/>
</dbReference>
<sequence length="186" mass="20174">MGIIPQSWGDSPGQHFATQRISRRTKEVGKHSQKTPSPQKKKQTVSVVVPPRVQEPAEEPASSSICKSIFPALLDMEADRIGLIESASGLAAILLSPVIRDPDWLLDHKGRPVVKDPRTPHQEGGYALHLRGEALSDSEACTHCQTGRAFISYIVGPEYRRSAVWSGSCSNYVWAGSGAKCSVQAT</sequence>
<dbReference type="Pfam" id="PF12511">
    <property type="entry name" value="DUF3716"/>
    <property type="match status" value="1"/>
</dbReference>
<organism evidence="2 3">
    <name type="scientific">Aspergillus versicolor CBS 583.65</name>
    <dbReference type="NCBI Taxonomy" id="1036611"/>
    <lineage>
        <taxon>Eukaryota</taxon>
        <taxon>Fungi</taxon>
        <taxon>Dikarya</taxon>
        <taxon>Ascomycota</taxon>
        <taxon>Pezizomycotina</taxon>
        <taxon>Eurotiomycetes</taxon>
        <taxon>Eurotiomycetidae</taxon>
        <taxon>Eurotiales</taxon>
        <taxon>Aspergillaceae</taxon>
        <taxon>Aspergillus</taxon>
        <taxon>Aspergillus subgen. Nidulantes</taxon>
    </lineage>
</organism>